<keyword evidence="1" id="KW-0732">Signal</keyword>
<gene>
    <name evidence="2" type="ORF">CVIRNUC_001243</name>
</gene>
<organism evidence="2 3">
    <name type="scientific">Coccomyxa viridis</name>
    <dbReference type="NCBI Taxonomy" id="1274662"/>
    <lineage>
        <taxon>Eukaryota</taxon>
        <taxon>Viridiplantae</taxon>
        <taxon>Chlorophyta</taxon>
        <taxon>core chlorophytes</taxon>
        <taxon>Trebouxiophyceae</taxon>
        <taxon>Trebouxiophyceae incertae sedis</taxon>
        <taxon>Coccomyxaceae</taxon>
        <taxon>Coccomyxa</taxon>
    </lineage>
</organism>
<dbReference type="EMBL" id="CAUYUE010000002">
    <property type="protein sequence ID" value="CAK0740338.1"/>
    <property type="molecule type" value="Genomic_DNA"/>
</dbReference>
<reference evidence="2 3" key="1">
    <citation type="submission" date="2023-10" db="EMBL/GenBank/DDBJ databases">
        <authorList>
            <person name="Maclean D."/>
            <person name="Macfadyen A."/>
        </authorList>
    </citation>
    <scope>NUCLEOTIDE SEQUENCE [LARGE SCALE GENOMIC DNA]</scope>
</reference>
<feature type="signal peptide" evidence="1">
    <location>
        <begin position="1"/>
        <end position="18"/>
    </location>
</feature>
<keyword evidence="3" id="KW-1185">Reference proteome</keyword>
<proteinExistence type="predicted"/>
<name>A0AAV1HTI1_9CHLO</name>
<protein>
    <submittedName>
        <fullName evidence="2">Uncharacterized protein</fullName>
    </submittedName>
</protein>
<dbReference type="Proteomes" id="UP001314263">
    <property type="component" value="Unassembled WGS sequence"/>
</dbReference>
<dbReference type="AlphaFoldDB" id="A0AAV1HTI1"/>
<evidence type="ECO:0000313" key="2">
    <source>
        <dbReference type="EMBL" id="CAK0740338.1"/>
    </source>
</evidence>
<comment type="caution">
    <text evidence="2">The sequence shown here is derived from an EMBL/GenBank/DDBJ whole genome shotgun (WGS) entry which is preliminary data.</text>
</comment>
<evidence type="ECO:0000313" key="3">
    <source>
        <dbReference type="Proteomes" id="UP001314263"/>
    </source>
</evidence>
<evidence type="ECO:0000256" key="1">
    <source>
        <dbReference type="SAM" id="SignalP"/>
    </source>
</evidence>
<accession>A0AAV1HTI1</accession>
<sequence>MGFVLLLVSASQWRCILTQDTPGEVPYNPLQVIKADADADLTRVMDTIEAKFFPGKGASIEQKASVQCAWGQSILLLQHFTLLHIPTS</sequence>
<feature type="chain" id="PRO_5043987544" evidence="1">
    <location>
        <begin position="19"/>
        <end position="88"/>
    </location>
</feature>